<dbReference type="Proteomes" id="UP001163603">
    <property type="component" value="Chromosome 7"/>
</dbReference>
<proteinExistence type="predicted"/>
<comment type="caution">
    <text evidence="1">The sequence shown here is derived from an EMBL/GenBank/DDBJ whole genome shotgun (WGS) entry which is preliminary data.</text>
</comment>
<accession>A0ACC0YEE7</accession>
<gene>
    <name evidence="1" type="ORF">Pint_26072</name>
</gene>
<reference evidence="2" key="1">
    <citation type="journal article" date="2023" name="G3 (Bethesda)">
        <title>Genome assembly and association tests identify interacting loci associated with vigor, precocity, and sex in interspecific pistachio rootstocks.</title>
        <authorList>
            <person name="Palmer W."/>
            <person name="Jacygrad E."/>
            <person name="Sagayaradj S."/>
            <person name="Cavanaugh K."/>
            <person name="Han R."/>
            <person name="Bertier L."/>
            <person name="Beede B."/>
            <person name="Kafkas S."/>
            <person name="Golino D."/>
            <person name="Preece J."/>
            <person name="Michelmore R."/>
        </authorList>
    </citation>
    <scope>NUCLEOTIDE SEQUENCE [LARGE SCALE GENOMIC DNA]</scope>
</reference>
<evidence type="ECO:0000313" key="1">
    <source>
        <dbReference type="EMBL" id="KAJ0035489.1"/>
    </source>
</evidence>
<sequence>MKIIGKIVKLKLKIEKLTTGKTEKLKSQVRQITPQKLEFMELEGLGRDYRAESLDSEDSATDSQVAEKLFQVLKGKKFLLLLDDVWENIDLQAVGIPDPSGNRFQRGSLETFFKQVGGIIDLPEIQPFSRAIVEGCGGLPLLIIVTGSMLPPSEEEWRQAKMIFLMDNDLCTLPEKPNCPELSQLFMQRNSKLRVIRTSFFDLMTSLTVLNLSRNRIRSMPKTFFKLINLEILILRYCERLHVLPSEVGFLERLEVLDLKFSTAQKKTITEAILKALARSTVFYLDYHLGIWNLLEFGVSNINRLKFCTISECPNIETILECNELTEAVFPILENLSMHDMWNLTSLWEGIVPAGSFAELRILTVQACPKLKYVFSRFMSEFMPNLEELTVEDCLDMEEIILEDKNIIDSDHIALPILKKLKLHYLPGLVNIWRSGWPSLELINIYGCPRLKKIIGKDSKLKHRKMEIQAEESGGMH</sequence>
<organism evidence="1 2">
    <name type="scientific">Pistacia integerrima</name>
    <dbReference type="NCBI Taxonomy" id="434235"/>
    <lineage>
        <taxon>Eukaryota</taxon>
        <taxon>Viridiplantae</taxon>
        <taxon>Streptophyta</taxon>
        <taxon>Embryophyta</taxon>
        <taxon>Tracheophyta</taxon>
        <taxon>Spermatophyta</taxon>
        <taxon>Magnoliopsida</taxon>
        <taxon>eudicotyledons</taxon>
        <taxon>Gunneridae</taxon>
        <taxon>Pentapetalae</taxon>
        <taxon>rosids</taxon>
        <taxon>malvids</taxon>
        <taxon>Sapindales</taxon>
        <taxon>Anacardiaceae</taxon>
        <taxon>Pistacia</taxon>
    </lineage>
</organism>
<name>A0ACC0YEE7_9ROSI</name>
<protein>
    <submittedName>
        <fullName evidence="1">Uncharacterized protein</fullName>
    </submittedName>
</protein>
<keyword evidence="2" id="KW-1185">Reference proteome</keyword>
<evidence type="ECO:0000313" key="2">
    <source>
        <dbReference type="Proteomes" id="UP001163603"/>
    </source>
</evidence>
<dbReference type="EMBL" id="CM047742">
    <property type="protein sequence ID" value="KAJ0035489.1"/>
    <property type="molecule type" value="Genomic_DNA"/>
</dbReference>